<dbReference type="Proteomes" id="UP000306888">
    <property type="component" value="Unassembled WGS sequence"/>
</dbReference>
<protein>
    <submittedName>
        <fullName evidence="2">MBL fold metallo-hydrolase</fullName>
    </submittedName>
</protein>
<evidence type="ECO:0000313" key="3">
    <source>
        <dbReference type="Proteomes" id="UP000306888"/>
    </source>
</evidence>
<proteinExistence type="predicted"/>
<comment type="caution">
    <text evidence="2">The sequence shown here is derived from an EMBL/GenBank/DDBJ whole genome shotgun (WGS) entry which is preliminary data.</text>
</comment>
<keyword evidence="2" id="KW-0378">Hydrolase</keyword>
<dbReference type="InterPro" id="IPR001279">
    <property type="entry name" value="Metallo-B-lactamas"/>
</dbReference>
<accession>A0A4S2DJR1</accession>
<dbReference type="OrthoDB" id="9761531at2"/>
<evidence type="ECO:0000259" key="1">
    <source>
        <dbReference type="Pfam" id="PF00753"/>
    </source>
</evidence>
<dbReference type="SUPFAM" id="SSF56281">
    <property type="entry name" value="Metallo-hydrolase/oxidoreductase"/>
    <property type="match status" value="1"/>
</dbReference>
<feature type="domain" description="Metallo-beta-lactamase" evidence="1">
    <location>
        <begin position="7"/>
        <end position="80"/>
    </location>
</feature>
<dbReference type="AlphaFoldDB" id="A0A4S2DJR1"/>
<dbReference type="Gene3D" id="3.60.15.10">
    <property type="entry name" value="Ribonuclease Z/Hydroxyacylglutathione hydrolase-like"/>
    <property type="match status" value="1"/>
</dbReference>
<name>A0A4S2DJR1_9CLOT</name>
<dbReference type="InterPro" id="IPR036866">
    <property type="entry name" value="RibonucZ/Hydroxyglut_hydro"/>
</dbReference>
<dbReference type="EMBL" id="SRYR01000009">
    <property type="protein sequence ID" value="TGY41161.1"/>
    <property type="molecule type" value="Genomic_DNA"/>
</dbReference>
<evidence type="ECO:0000313" key="2">
    <source>
        <dbReference type="EMBL" id="TGY41161.1"/>
    </source>
</evidence>
<dbReference type="InterPro" id="IPR050855">
    <property type="entry name" value="NDM-1-like"/>
</dbReference>
<gene>
    <name evidence="2" type="ORF">E5347_13400</name>
</gene>
<dbReference type="PANTHER" id="PTHR42951:SF15">
    <property type="entry name" value="METALLO-BETA-LACTAMASE SUPERFAMILY PROTEIN"/>
    <property type="match status" value="1"/>
</dbReference>
<reference evidence="2 3" key="1">
    <citation type="submission" date="2019-04" db="EMBL/GenBank/DDBJ databases">
        <title>Microbes associate with the intestines of laboratory mice.</title>
        <authorList>
            <person name="Navarre W."/>
            <person name="Wong E."/>
            <person name="Huang K."/>
            <person name="Tropini C."/>
            <person name="Ng K."/>
            <person name="Yu B."/>
        </authorList>
    </citation>
    <scope>NUCLEOTIDE SEQUENCE [LARGE SCALE GENOMIC DNA]</scope>
    <source>
        <strain evidence="2 3">NM50_B9-20</strain>
    </source>
</reference>
<keyword evidence="3" id="KW-1185">Reference proteome</keyword>
<sequence length="95" mass="10630">MNWSIDFCGGIEIIETPGHMSGHISIYIKESRTLIAGDALVIEDNKLTIANPQYTLDMGEAKKSINKLLNYDIDKIICYHGGVYQTDIKEALENI</sequence>
<organism evidence="2 3">
    <name type="scientific">Clostridium sartagoforme</name>
    <dbReference type="NCBI Taxonomy" id="84031"/>
    <lineage>
        <taxon>Bacteria</taxon>
        <taxon>Bacillati</taxon>
        <taxon>Bacillota</taxon>
        <taxon>Clostridia</taxon>
        <taxon>Eubacteriales</taxon>
        <taxon>Clostridiaceae</taxon>
        <taxon>Clostridium</taxon>
    </lineage>
</organism>
<dbReference type="GO" id="GO:0016787">
    <property type="term" value="F:hydrolase activity"/>
    <property type="evidence" value="ECO:0007669"/>
    <property type="project" value="UniProtKB-KW"/>
</dbReference>
<dbReference type="Pfam" id="PF00753">
    <property type="entry name" value="Lactamase_B"/>
    <property type="match status" value="1"/>
</dbReference>
<dbReference type="PANTHER" id="PTHR42951">
    <property type="entry name" value="METALLO-BETA-LACTAMASE DOMAIN-CONTAINING"/>
    <property type="match status" value="1"/>
</dbReference>